<evidence type="ECO:0000313" key="3">
    <source>
        <dbReference type="Proteomes" id="UP000019666"/>
    </source>
</evidence>
<dbReference type="EMBL" id="AOSK01000065">
    <property type="protein sequence ID" value="EYD75848.1"/>
    <property type="molecule type" value="Genomic_DNA"/>
</dbReference>
<reference evidence="2 3" key="1">
    <citation type="submission" date="2013-02" db="EMBL/GenBank/DDBJ databases">
        <authorList>
            <person name="Fiebig A."/>
            <person name="Goeker M."/>
            <person name="Klenk H.-P.P."/>
        </authorList>
    </citation>
    <scope>NUCLEOTIDE SEQUENCE [LARGE SCALE GENOMIC DNA]</scope>
    <source>
        <strain evidence="2 3">DSM 19309</strain>
    </source>
</reference>
<evidence type="ECO:0000313" key="2">
    <source>
        <dbReference type="EMBL" id="EYD75848.1"/>
    </source>
</evidence>
<gene>
    <name evidence="2" type="ORF">Rumeso_02630</name>
</gene>
<feature type="region of interest" description="Disordered" evidence="1">
    <location>
        <begin position="59"/>
        <end position="82"/>
    </location>
</feature>
<comment type="caution">
    <text evidence="2">The sequence shown here is derived from an EMBL/GenBank/DDBJ whole genome shotgun (WGS) entry which is preliminary data.</text>
</comment>
<accession>A0A017HNV0</accession>
<dbReference type="STRING" id="442562.Rumeso_02630"/>
<name>A0A017HNV0_9RHOB</name>
<organism evidence="2 3">
    <name type="scientific">Rubellimicrobium mesophilum DSM 19309</name>
    <dbReference type="NCBI Taxonomy" id="442562"/>
    <lineage>
        <taxon>Bacteria</taxon>
        <taxon>Pseudomonadati</taxon>
        <taxon>Pseudomonadota</taxon>
        <taxon>Alphaproteobacteria</taxon>
        <taxon>Rhodobacterales</taxon>
        <taxon>Roseobacteraceae</taxon>
        <taxon>Rubellimicrobium</taxon>
    </lineage>
</organism>
<dbReference type="HOGENOM" id="CLU_2556185_0_0_5"/>
<dbReference type="Proteomes" id="UP000019666">
    <property type="component" value="Unassembled WGS sequence"/>
</dbReference>
<evidence type="ECO:0000256" key="1">
    <source>
        <dbReference type="SAM" id="MobiDB-lite"/>
    </source>
</evidence>
<dbReference type="AlphaFoldDB" id="A0A017HNV0"/>
<sequence>MVLLRPILAPGETGPHVVAVLHRNAGGPWVRLEREAGESSAAFLGRAEAGAVVVLPDNGRDAPELGGMDPCTRGTNPALGVP</sequence>
<protein>
    <submittedName>
        <fullName evidence="2">Uncharacterized protein</fullName>
    </submittedName>
</protein>
<proteinExistence type="predicted"/>
<keyword evidence="3" id="KW-1185">Reference proteome</keyword>